<evidence type="ECO:0000313" key="2">
    <source>
        <dbReference type="EMBL" id="MFC4722882.1"/>
    </source>
</evidence>
<protein>
    <submittedName>
        <fullName evidence="2">Glycosyltransferase family 4 protein</fullName>
        <ecNumber evidence="2">2.4.-.-</ecNumber>
    </submittedName>
</protein>
<evidence type="ECO:0000259" key="1">
    <source>
        <dbReference type="Pfam" id="PF00534"/>
    </source>
</evidence>
<evidence type="ECO:0000313" key="3">
    <source>
        <dbReference type="Proteomes" id="UP001595953"/>
    </source>
</evidence>
<keyword evidence="3" id="KW-1185">Reference proteome</keyword>
<proteinExistence type="predicted"/>
<keyword evidence="2" id="KW-0328">Glycosyltransferase</keyword>
<dbReference type="PANTHER" id="PTHR12526">
    <property type="entry name" value="GLYCOSYLTRANSFERASE"/>
    <property type="match status" value="1"/>
</dbReference>
<organism evidence="2 3">
    <name type="scientific">Geojedonia litorea</name>
    <dbReference type="NCBI Taxonomy" id="1268269"/>
    <lineage>
        <taxon>Bacteria</taxon>
        <taxon>Pseudomonadati</taxon>
        <taxon>Bacteroidota</taxon>
        <taxon>Flavobacteriia</taxon>
        <taxon>Flavobacteriales</taxon>
        <taxon>Flavobacteriaceae</taxon>
        <taxon>Geojedonia</taxon>
    </lineage>
</organism>
<comment type="caution">
    <text evidence="2">The sequence shown here is derived from an EMBL/GenBank/DDBJ whole genome shotgun (WGS) entry which is preliminary data.</text>
</comment>
<name>A0ABV9N3K4_9FLAO</name>
<keyword evidence="2" id="KW-0808">Transferase</keyword>
<gene>
    <name evidence="2" type="ORF">ACFO5O_11155</name>
</gene>
<dbReference type="RefSeq" id="WP_387963771.1">
    <property type="nucleotide sequence ID" value="NZ_JBHSGP010000014.1"/>
</dbReference>
<dbReference type="Pfam" id="PF00534">
    <property type="entry name" value="Glycos_transf_1"/>
    <property type="match status" value="1"/>
</dbReference>
<sequence length="364" mass="41345">MANKAKILFMLQVPPPVHGAALRNKSLIESKEIKDNFNIKLLPINFADSIADIGKMSIKKIAKVIIYWFRLALALVSRPNAVYFTISPFGTPFLRDVFYVALVRLFGVKRIFHLRGLGIKKSYEGKFKKLLYDFAFKNAYVIILNNNQFEDVSFLPYKECFVVPNGMKDEASEFLNSNIKQESTLLYLSNYVKDKGALLFVDLVEALIRKGYNIKALMAGADADVTKIQIENLLTEKGIDENVEVNGPIFEKQKFELYAKASIFIFPSFIDLNPGVVIEAMQSKLPVVSTPIGGIPEIVDDNETGFIVPEITVKEFVAKTEILLNDSKLREDFGNNGRAKYLKMYNQESFENNIRDTFYKILQQ</sequence>
<dbReference type="GO" id="GO:0016757">
    <property type="term" value="F:glycosyltransferase activity"/>
    <property type="evidence" value="ECO:0007669"/>
    <property type="project" value="UniProtKB-KW"/>
</dbReference>
<dbReference type="InterPro" id="IPR001296">
    <property type="entry name" value="Glyco_trans_1"/>
</dbReference>
<dbReference type="EC" id="2.4.-.-" evidence="2"/>
<feature type="domain" description="Glycosyl transferase family 1" evidence="1">
    <location>
        <begin position="179"/>
        <end position="339"/>
    </location>
</feature>
<dbReference type="Gene3D" id="3.40.50.2000">
    <property type="entry name" value="Glycogen Phosphorylase B"/>
    <property type="match status" value="2"/>
</dbReference>
<reference evidence="3" key="1">
    <citation type="journal article" date="2019" name="Int. J. Syst. Evol. Microbiol.">
        <title>The Global Catalogue of Microorganisms (GCM) 10K type strain sequencing project: providing services to taxonomists for standard genome sequencing and annotation.</title>
        <authorList>
            <consortium name="The Broad Institute Genomics Platform"/>
            <consortium name="The Broad Institute Genome Sequencing Center for Infectious Disease"/>
            <person name="Wu L."/>
            <person name="Ma J."/>
        </authorList>
    </citation>
    <scope>NUCLEOTIDE SEQUENCE [LARGE SCALE GENOMIC DNA]</scope>
    <source>
        <strain evidence="3">CCUG 63682</strain>
    </source>
</reference>
<dbReference type="SUPFAM" id="SSF53756">
    <property type="entry name" value="UDP-Glycosyltransferase/glycogen phosphorylase"/>
    <property type="match status" value="1"/>
</dbReference>
<dbReference type="EMBL" id="JBHSGP010000014">
    <property type="protein sequence ID" value="MFC4722882.1"/>
    <property type="molecule type" value="Genomic_DNA"/>
</dbReference>
<accession>A0ABV9N3K4</accession>
<dbReference type="CDD" id="cd03801">
    <property type="entry name" value="GT4_PimA-like"/>
    <property type="match status" value="1"/>
</dbReference>
<dbReference type="Proteomes" id="UP001595953">
    <property type="component" value="Unassembled WGS sequence"/>
</dbReference>